<dbReference type="EMBL" id="ML994690">
    <property type="protein sequence ID" value="KAF2177311.1"/>
    <property type="molecule type" value="Genomic_DNA"/>
</dbReference>
<evidence type="ECO:0000313" key="2">
    <source>
        <dbReference type="Proteomes" id="UP000800200"/>
    </source>
</evidence>
<organism evidence="1 2">
    <name type="scientific">Zopfia rhizophila CBS 207.26</name>
    <dbReference type="NCBI Taxonomy" id="1314779"/>
    <lineage>
        <taxon>Eukaryota</taxon>
        <taxon>Fungi</taxon>
        <taxon>Dikarya</taxon>
        <taxon>Ascomycota</taxon>
        <taxon>Pezizomycotina</taxon>
        <taxon>Dothideomycetes</taxon>
        <taxon>Dothideomycetes incertae sedis</taxon>
        <taxon>Zopfiaceae</taxon>
        <taxon>Zopfia</taxon>
    </lineage>
</organism>
<keyword evidence="2" id="KW-1185">Reference proteome</keyword>
<name>A0A6A6DCW0_9PEZI</name>
<sequence length="54" mass="6581">IFKKFSIYFTKLSYFILNNTSLNNIVVKLITNKYSFNSKYYHLYYSSYIINFIS</sequence>
<feature type="non-terminal residue" evidence="1">
    <location>
        <position position="1"/>
    </location>
</feature>
<reference evidence="1" key="1">
    <citation type="journal article" date="2020" name="Stud. Mycol.">
        <title>101 Dothideomycetes genomes: a test case for predicting lifestyles and emergence of pathogens.</title>
        <authorList>
            <person name="Haridas S."/>
            <person name="Albert R."/>
            <person name="Binder M."/>
            <person name="Bloem J."/>
            <person name="Labutti K."/>
            <person name="Salamov A."/>
            <person name="Andreopoulos B."/>
            <person name="Baker S."/>
            <person name="Barry K."/>
            <person name="Bills G."/>
            <person name="Bluhm B."/>
            <person name="Cannon C."/>
            <person name="Castanera R."/>
            <person name="Culley D."/>
            <person name="Daum C."/>
            <person name="Ezra D."/>
            <person name="Gonzalez J."/>
            <person name="Henrissat B."/>
            <person name="Kuo A."/>
            <person name="Liang C."/>
            <person name="Lipzen A."/>
            <person name="Lutzoni F."/>
            <person name="Magnuson J."/>
            <person name="Mondo S."/>
            <person name="Nolan M."/>
            <person name="Ohm R."/>
            <person name="Pangilinan J."/>
            <person name="Park H.-J."/>
            <person name="Ramirez L."/>
            <person name="Alfaro M."/>
            <person name="Sun H."/>
            <person name="Tritt A."/>
            <person name="Yoshinaga Y."/>
            <person name="Zwiers L.-H."/>
            <person name="Turgeon B."/>
            <person name="Goodwin S."/>
            <person name="Spatafora J."/>
            <person name="Crous P."/>
            <person name="Grigoriev I."/>
        </authorList>
    </citation>
    <scope>NUCLEOTIDE SEQUENCE</scope>
    <source>
        <strain evidence="1">CBS 207.26</strain>
    </source>
</reference>
<dbReference type="Proteomes" id="UP000800200">
    <property type="component" value="Unassembled WGS sequence"/>
</dbReference>
<evidence type="ECO:0000313" key="1">
    <source>
        <dbReference type="EMBL" id="KAF2177311.1"/>
    </source>
</evidence>
<protein>
    <submittedName>
        <fullName evidence="1">Uncharacterized protein</fullName>
    </submittedName>
</protein>
<accession>A0A6A6DCW0</accession>
<dbReference type="AlphaFoldDB" id="A0A6A6DCW0"/>
<gene>
    <name evidence="1" type="ORF">K469DRAFT_603563</name>
</gene>
<proteinExistence type="predicted"/>